<dbReference type="PANTHER" id="PTHR38042:SF1">
    <property type="entry name" value="UROPORPHYRINOGEN-III SYNTHASE, CHLOROPLASTIC"/>
    <property type="match status" value="1"/>
</dbReference>
<dbReference type="Pfam" id="PF02602">
    <property type="entry name" value="HEM4"/>
    <property type="match status" value="1"/>
</dbReference>
<dbReference type="GO" id="GO:0004852">
    <property type="term" value="F:uroporphyrinogen-III synthase activity"/>
    <property type="evidence" value="ECO:0007669"/>
    <property type="project" value="UniProtKB-UniRule"/>
</dbReference>
<evidence type="ECO:0000256" key="9">
    <source>
        <dbReference type="RuleBase" id="RU366031"/>
    </source>
</evidence>
<proteinExistence type="inferred from homology"/>
<accession>A0A939QBL3</accession>
<comment type="caution">
    <text evidence="11">The sequence shown here is derived from an EMBL/GenBank/DDBJ whole genome shotgun (WGS) entry which is preliminary data.</text>
</comment>
<comment type="catalytic activity">
    <reaction evidence="8 9">
        <text>hydroxymethylbilane = uroporphyrinogen III + H2O</text>
        <dbReference type="Rhea" id="RHEA:18965"/>
        <dbReference type="ChEBI" id="CHEBI:15377"/>
        <dbReference type="ChEBI" id="CHEBI:57308"/>
        <dbReference type="ChEBI" id="CHEBI:57845"/>
        <dbReference type="EC" id="4.2.1.75"/>
    </reaction>
</comment>
<dbReference type="SUPFAM" id="SSF69618">
    <property type="entry name" value="HemD-like"/>
    <property type="match status" value="1"/>
</dbReference>
<evidence type="ECO:0000256" key="6">
    <source>
        <dbReference type="ARBA" id="ARBA00037589"/>
    </source>
</evidence>
<evidence type="ECO:0000256" key="2">
    <source>
        <dbReference type="ARBA" id="ARBA00008133"/>
    </source>
</evidence>
<dbReference type="Proteomes" id="UP000668403">
    <property type="component" value="Unassembled WGS sequence"/>
</dbReference>
<evidence type="ECO:0000256" key="1">
    <source>
        <dbReference type="ARBA" id="ARBA00004772"/>
    </source>
</evidence>
<name>A0A939QBL3_9MICO</name>
<organism evidence="11 12">
    <name type="scientific">Leucobacter tardus</name>
    <dbReference type="NCBI Taxonomy" id="501483"/>
    <lineage>
        <taxon>Bacteria</taxon>
        <taxon>Bacillati</taxon>
        <taxon>Actinomycetota</taxon>
        <taxon>Actinomycetes</taxon>
        <taxon>Micrococcales</taxon>
        <taxon>Microbacteriaceae</taxon>
        <taxon>Leucobacter</taxon>
    </lineage>
</organism>
<dbReference type="InterPro" id="IPR039793">
    <property type="entry name" value="UROS/Hem4"/>
</dbReference>
<dbReference type="GO" id="GO:0006782">
    <property type="term" value="P:protoporphyrinogen IX biosynthetic process"/>
    <property type="evidence" value="ECO:0007669"/>
    <property type="project" value="UniProtKB-UniRule"/>
</dbReference>
<feature type="domain" description="Tetrapyrrole biosynthesis uroporphyrinogen III synthase" evidence="10">
    <location>
        <begin position="15"/>
        <end position="235"/>
    </location>
</feature>
<gene>
    <name evidence="11" type="ORF">J4H85_04315</name>
</gene>
<evidence type="ECO:0000256" key="4">
    <source>
        <dbReference type="ARBA" id="ARBA00023239"/>
    </source>
</evidence>
<dbReference type="InterPro" id="IPR003754">
    <property type="entry name" value="4pyrrol_synth_uPrphyn_synth"/>
</dbReference>
<sequence>MTGRILIARGGDAGDRLAAAVRARGGDPVIAPLIVQAPPEDPAELATAMTLWNAGIYDWMVVTSAHGARAVADAGAGASARVAAVGPATADALSARGLEVALTPPHDFSADGIADALLSALGDEPVRILLPVSEIAGTVFERALREAGHRVDRVTAYRTLPAPETPEAAAMVAAGECAAILVTSGSIAREVARRFAPLPTHTRLIAIGHPTARALRDAALHVDAIADPHTTDGLLAALEHLALLPDPGTADLTPAPESRTSP</sequence>
<comment type="similarity">
    <text evidence="2 9">Belongs to the uroporphyrinogen-III synthase family.</text>
</comment>
<dbReference type="CDD" id="cd06578">
    <property type="entry name" value="HemD"/>
    <property type="match status" value="1"/>
</dbReference>
<dbReference type="PANTHER" id="PTHR38042">
    <property type="entry name" value="UROPORPHYRINOGEN-III SYNTHASE, CHLOROPLASTIC"/>
    <property type="match status" value="1"/>
</dbReference>
<dbReference type="AlphaFoldDB" id="A0A939QBL3"/>
<evidence type="ECO:0000256" key="8">
    <source>
        <dbReference type="ARBA" id="ARBA00048617"/>
    </source>
</evidence>
<evidence type="ECO:0000256" key="3">
    <source>
        <dbReference type="ARBA" id="ARBA00013109"/>
    </source>
</evidence>
<keyword evidence="4 9" id="KW-0456">Lyase</keyword>
<evidence type="ECO:0000256" key="7">
    <source>
        <dbReference type="ARBA" id="ARBA00040167"/>
    </source>
</evidence>
<evidence type="ECO:0000313" key="11">
    <source>
        <dbReference type="EMBL" id="MBO2989222.1"/>
    </source>
</evidence>
<dbReference type="RefSeq" id="WP_208237128.1">
    <property type="nucleotide sequence ID" value="NZ_BAAAQU010000001.1"/>
</dbReference>
<dbReference type="EC" id="4.2.1.75" evidence="3 9"/>
<keyword evidence="5 9" id="KW-0627">Porphyrin biosynthesis</keyword>
<dbReference type="EMBL" id="JAGFBF010000001">
    <property type="protein sequence ID" value="MBO2989222.1"/>
    <property type="molecule type" value="Genomic_DNA"/>
</dbReference>
<dbReference type="InterPro" id="IPR036108">
    <property type="entry name" value="4pyrrol_syn_uPrphyn_synt_sf"/>
</dbReference>
<reference evidence="11" key="1">
    <citation type="submission" date="2021-03" db="EMBL/GenBank/DDBJ databases">
        <title>Leucobacter chromiisoli sp. nov., isolated from chromium-containing soil of chemical plant.</title>
        <authorList>
            <person name="Xu Z."/>
        </authorList>
    </citation>
    <scope>NUCLEOTIDE SEQUENCE</scope>
    <source>
        <strain evidence="11">K 70/01</strain>
    </source>
</reference>
<comment type="pathway">
    <text evidence="1 9">Porphyrin-containing compound metabolism; protoporphyrin-IX biosynthesis; coproporphyrinogen-III from 5-aminolevulinate: step 3/4.</text>
</comment>
<dbReference type="Gene3D" id="3.40.50.10090">
    <property type="match status" value="2"/>
</dbReference>
<evidence type="ECO:0000256" key="5">
    <source>
        <dbReference type="ARBA" id="ARBA00023244"/>
    </source>
</evidence>
<protein>
    <recommendedName>
        <fullName evidence="7 9">Uroporphyrinogen-III synthase</fullName>
        <ecNumber evidence="3 9">4.2.1.75</ecNumber>
    </recommendedName>
</protein>
<dbReference type="GO" id="GO:0006780">
    <property type="term" value="P:uroporphyrinogen III biosynthetic process"/>
    <property type="evidence" value="ECO:0007669"/>
    <property type="project" value="UniProtKB-UniRule"/>
</dbReference>
<evidence type="ECO:0000259" key="10">
    <source>
        <dbReference type="Pfam" id="PF02602"/>
    </source>
</evidence>
<keyword evidence="12" id="KW-1185">Reference proteome</keyword>
<evidence type="ECO:0000313" key="12">
    <source>
        <dbReference type="Proteomes" id="UP000668403"/>
    </source>
</evidence>
<comment type="function">
    <text evidence="6 9">Catalyzes cyclization of the linear tetrapyrrole, hydroxymethylbilane, to the macrocyclic uroporphyrinogen III.</text>
</comment>